<feature type="transmembrane region" description="Helical" evidence="1">
    <location>
        <begin position="225"/>
        <end position="248"/>
    </location>
</feature>
<evidence type="ECO:0000256" key="1">
    <source>
        <dbReference type="SAM" id="Phobius"/>
    </source>
</evidence>
<feature type="transmembrane region" description="Helical" evidence="1">
    <location>
        <begin position="345"/>
        <end position="366"/>
    </location>
</feature>
<feature type="transmembrane region" description="Helical" evidence="1">
    <location>
        <begin position="24"/>
        <end position="43"/>
    </location>
</feature>
<reference evidence="2 3" key="1">
    <citation type="submission" date="2019-04" db="EMBL/GenBank/DDBJ databases">
        <title>Friends and foes A comparative genomics study of 23 Aspergillus species from section Flavi.</title>
        <authorList>
            <consortium name="DOE Joint Genome Institute"/>
            <person name="Kjaerbolling I."/>
            <person name="Vesth T."/>
            <person name="Frisvad J.C."/>
            <person name="Nybo J.L."/>
            <person name="Theobald S."/>
            <person name="Kildgaard S."/>
            <person name="Isbrandt T."/>
            <person name="Kuo A."/>
            <person name="Sato A."/>
            <person name="Lyhne E.K."/>
            <person name="Kogle M.E."/>
            <person name="Wiebenga A."/>
            <person name="Kun R.S."/>
            <person name="Lubbers R.J."/>
            <person name="Makela M.R."/>
            <person name="Barry K."/>
            <person name="Chovatia M."/>
            <person name="Clum A."/>
            <person name="Daum C."/>
            <person name="Haridas S."/>
            <person name="He G."/>
            <person name="LaButti K."/>
            <person name="Lipzen A."/>
            <person name="Mondo S."/>
            <person name="Riley R."/>
            <person name="Salamov A."/>
            <person name="Simmons B.A."/>
            <person name="Magnuson J.K."/>
            <person name="Henrissat B."/>
            <person name="Mortensen U.H."/>
            <person name="Larsen T.O."/>
            <person name="Devries R.P."/>
            <person name="Grigoriev I.V."/>
            <person name="Machida M."/>
            <person name="Baker S.E."/>
            <person name="Andersen M.R."/>
        </authorList>
    </citation>
    <scope>NUCLEOTIDE SEQUENCE [LARGE SCALE GENOMIC DNA]</scope>
    <source>
        <strain evidence="2 3">CBS 117626</strain>
    </source>
</reference>
<dbReference type="EMBL" id="ML738756">
    <property type="protein sequence ID" value="KAE8156568.1"/>
    <property type="molecule type" value="Genomic_DNA"/>
</dbReference>
<dbReference type="PANTHER" id="PTHR35043:SF7">
    <property type="entry name" value="TRANSCRIPTION FACTOR DOMAIN-CONTAINING PROTEIN"/>
    <property type="match status" value="1"/>
</dbReference>
<keyword evidence="1" id="KW-1133">Transmembrane helix</keyword>
<dbReference type="PANTHER" id="PTHR35043">
    <property type="entry name" value="TRANSCRIPTION FACTOR DOMAIN-CONTAINING PROTEIN"/>
    <property type="match status" value="1"/>
</dbReference>
<evidence type="ECO:0000313" key="2">
    <source>
        <dbReference type="EMBL" id="KAE8156568.1"/>
    </source>
</evidence>
<organism evidence="2 3">
    <name type="scientific">Aspergillus tamarii</name>
    <dbReference type="NCBI Taxonomy" id="41984"/>
    <lineage>
        <taxon>Eukaryota</taxon>
        <taxon>Fungi</taxon>
        <taxon>Dikarya</taxon>
        <taxon>Ascomycota</taxon>
        <taxon>Pezizomycotina</taxon>
        <taxon>Eurotiomycetes</taxon>
        <taxon>Eurotiomycetidae</taxon>
        <taxon>Eurotiales</taxon>
        <taxon>Aspergillaceae</taxon>
        <taxon>Aspergillus</taxon>
        <taxon>Aspergillus subgen. Circumdati</taxon>
    </lineage>
</organism>
<feature type="transmembrane region" description="Helical" evidence="1">
    <location>
        <begin position="460"/>
        <end position="482"/>
    </location>
</feature>
<dbReference type="AlphaFoldDB" id="A0A5N6UDG0"/>
<protein>
    <submittedName>
        <fullName evidence="2">Uncharacterized protein</fullName>
    </submittedName>
</protein>
<proteinExistence type="predicted"/>
<feature type="transmembrane region" description="Helical" evidence="1">
    <location>
        <begin position="315"/>
        <end position="333"/>
    </location>
</feature>
<dbReference type="Proteomes" id="UP000326950">
    <property type="component" value="Unassembled WGS sequence"/>
</dbReference>
<feature type="transmembrane region" description="Helical" evidence="1">
    <location>
        <begin position="109"/>
        <end position="125"/>
    </location>
</feature>
<keyword evidence="1" id="KW-0472">Membrane</keyword>
<dbReference type="OrthoDB" id="9451547at2759"/>
<name>A0A5N6UDG0_ASPTM</name>
<accession>A0A5N6UDG0</accession>
<sequence>MAPVFFGGASIISPSYVPEPGQRGTLGLFWSCTTTFILCIWTAMHPNVVPVQRDSARIYYKLSIMMFAALLPEVILCVAVTQWLEARRVLRAWRAEWDKDDDFKDFRDLFGMSGAFLVVMGGFVIESNKSKSEQCDLDRALDRETVRNRTETNEMITTICPPGFITLLENGTIRDLVRNCQLTKSHFDQNNIEDKGKANNIAKAIVVCQAMWLLVQLIGRKSAGLPVTILEAHVAIQVLYSVTMYLFWWSKPLNVAMPIPIPLNEGHTQGSYLKSPSTGIFRGQSFITESQSNGTFIHMFFRATYDSSVMIQPTVEFVAVFFGIVNISLHATLWNSYFPTSIERLLWHLSAVGMGLVPLFTYLIIYKKGFEGFWLRYLYEVRFDNGPLMRQPVNIIYGFWKMYRDSSMDIPLEEPVTSGASTTRQSASNRAVATLTNESSKSEDRKAEGWPKWIPSWCRFVLMALLVLCMPLYFVSSVYLAVEAFISIRSLPAGAYSTVRWSSVFPHI</sequence>
<evidence type="ECO:0000313" key="3">
    <source>
        <dbReference type="Proteomes" id="UP000326950"/>
    </source>
</evidence>
<gene>
    <name evidence="2" type="ORF">BDV40DRAFT_293432</name>
</gene>
<keyword evidence="3" id="KW-1185">Reference proteome</keyword>
<keyword evidence="1" id="KW-0812">Transmembrane</keyword>
<feature type="transmembrane region" description="Helical" evidence="1">
    <location>
        <begin position="64"/>
        <end position="84"/>
    </location>
</feature>